<reference evidence="3" key="1">
    <citation type="submission" date="2022-10" db="EMBL/GenBank/DDBJ databases">
        <authorList>
            <person name="Koch H."/>
        </authorList>
    </citation>
    <scope>NUCLEOTIDE SEQUENCE</scope>
    <source>
        <strain evidence="3">DNF</strain>
    </source>
</reference>
<keyword evidence="4" id="KW-1185">Reference proteome</keyword>
<proteinExistence type="predicted"/>
<dbReference type="PANTHER" id="PTHR30373">
    <property type="entry name" value="UPF0603 PROTEIN YGCG"/>
    <property type="match status" value="1"/>
</dbReference>
<feature type="domain" description="TPM" evidence="2">
    <location>
        <begin position="114"/>
        <end position="192"/>
    </location>
</feature>
<protein>
    <submittedName>
        <fullName evidence="3">TPM_phosphatase domain-containing protein</fullName>
    </submittedName>
</protein>
<feature type="transmembrane region" description="Helical" evidence="1">
    <location>
        <begin position="52"/>
        <end position="72"/>
    </location>
</feature>
<accession>A0AA86MZM0</accession>
<keyword evidence="1" id="KW-0472">Membrane</keyword>
<dbReference type="KEGG" id="nti:DNFV4_02383"/>
<dbReference type="Pfam" id="PF04536">
    <property type="entry name" value="TPM_phosphatase"/>
    <property type="match status" value="1"/>
</dbReference>
<evidence type="ECO:0000256" key="1">
    <source>
        <dbReference type="SAM" id="Phobius"/>
    </source>
</evidence>
<dbReference type="RefSeq" id="WP_289268711.1">
    <property type="nucleotide sequence ID" value="NZ_OX365700.1"/>
</dbReference>
<dbReference type="AlphaFoldDB" id="A0AA86MZM0"/>
<gene>
    <name evidence="3" type="ORF">DNFV4_02383</name>
</gene>
<sequence length="220" mass="24372">MRTERMLMFTDADRERIKQAVEQAEAGTSGEIVPMVVAASARYREAGFRTGLILAWLTLAILLTVEISWLPWGWHAGNAGLLLLGVILAYGIGEWLGRFPSVIRLVVSGDRMAQKVRLRAEQLFYQQSLHHTRAGTGILILVSLLERHVQVLADRGINERVPSGTWDNLVRGIIDGIHHGRATDAICEAIVRCGAFLAEVAPSRPGDNPNELPDQLREEH</sequence>
<dbReference type="EMBL" id="OX365700">
    <property type="protein sequence ID" value="CAI4031960.1"/>
    <property type="molecule type" value="Genomic_DNA"/>
</dbReference>
<dbReference type="Proteomes" id="UP001179121">
    <property type="component" value="Chromosome"/>
</dbReference>
<evidence type="ECO:0000313" key="4">
    <source>
        <dbReference type="Proteomes" id="UP001179121"/>
    </source>
</evidence>
<dbReference type="InterPro" id="IPR007621">
    <property type="entry name" value="TPM_dom"/>
</dbReference>
<name>A0AA86MZM0_9BACT</name>
<keyword evidence="1" id="KW-1133">Transmembrane helix</keyword>
<feature type="transmembrane region" description="Helical" evidence="1">
    <location>
        <begin position="78"/>
        <end position="96"/>
    </location>
</feature>
<keyword evidence="1" id="KW-0812">Transmembrane</keyword>
<dbReference type="Gene3D" id="3.10.310.50">
    <property type="match status" value="1"/>
</dbReference>
<evidence type="ECO:0000313" key="3">
    <source>
        <dbReference type="EMBL" id="CAI4031960.1"/>
    </source>
</evidence>
<organism evidence="3 4">
    <name type="scientific">Nitrospira tepida</name>
    <dbReference type="NCBI Taxonomy" id="2973512"/>
    <lineage>
        <taxon>Bacteria</taxon>
        <taxon>Pseudomonadati</taxon>
        <taxon>Nitrospirota</taxon>
        <taxon>Nitrospiria</taxon>
        <taxon>Nitrospirales</taxon>
        <taxon>Nitrospiraceae</taxon>
        <taxon>Nitrospira</taxon>
    </lineage>
</organism>
<dbReference type="PANTHER" id="PTHR30373:SF8">
    <property type="entry name" value="BLL7265 PROTEIN"/>
    <property type="match status" value="1"/>
</dbReference>
<evidence type="ECO:0000259" key="2">
    <source>
        <dbReference type="Pfam" id="PF04536"/>
    </source>
</evidence>